<dbReference type="EMBL" id="GBRH01228348">
    <property type="protein sequence ID" value="JAD69547.1"/>
    <property type="molecule type" value="Transcribed_RNA"/>
</dbReference>
<evidence type="ECO:0000313" key="1">
    <source>
        <dbReference type="EMBL" id="JAD69547.1"/>
    </source>
</evidence>
<dbReference type="AlphaFoldDB" id="A0A0A9CDH6"/>
<protein>
    <submittedName>
        <fullName evidence="1">Uncharacterized protein</fullName>
    </submittedName>
</protein>
<name>A0A0A9CDH6_ARUDO</name>
<reference evidence="1" key="2">
    <citation type="journal article" date="2015" name="Data Brief">
        <title>Shoot transcriptome of the giant reed, Arundo donax.</title>
        <authorList>
            <person name="Barrero R.A."/>
            <person name="Guerrero F.D."/>
            <person name="Moolhuijzen P."/>
            <person name="Goolsby J.A."/>
            <person name="Tidwell J."/>
            <person name="Bellgard S.E."/>
            <person name="Bellgard M.I."/>
        </authorList>
    </citation>
    <scope>NUCLEOTIDE SEQUENCE</scope>
    <source>
        <tissue evidence="1">Shoot tissue taken approximately 20 cm above the soil surface</tissue>
    </source>
</reference>
<sequence>MVQVRQVFLQILLQFYQSPAIQLPSLLIRKNRNLPCFFRHMIQSD</sequence>
<accession>A0A0A9CDH6</accession>
<reference evidence="1" key="1">
    <citation type="submission" date="2014-09" db="EMBL/GenBank/DDBJ databases">
        <authorList>
            <person name="Magalhaes I.L.F."/>
            <person name="Oliveira U."/>
            <person name="Santos F.R."/>
            <person name="Vidigal T.H.D.A."/>
            <person name="Brescovit A.D."/>
            <person name="Santos A.J."/>
        </authorList>
    </citation>
    <scope>NUCLEOTIDE SEQUENCE</scope>
    <source>
        <tissue evidence="1">Shoot tissue taken approximately 20 cm above the soil surface</tissue>
    </source>
</reference>
<proteinExistence type="predicted"/>
<organism evidence="1">
    <name type="scientific">Arundo donax</name>
    <name type="common">Giant reed</name>
    <name type="synonym">Donax arundinaceus</name>
    <dbReference type="NCBI Taxonomy" id="35708"/>
    <lineage>
        <taxon>Eukaryota</taxon>
        <taxon>Viridiplantae</taxon>
        <taxon>Streptophyta</taxon>
        <taxon>Embryophyta</taxon>
        <taxon>Tracheophyta</taxon>
        <taxon>Spermatophyta</taxon>
        <taxon>Magnoliopsida</taxon>
        <taxon>Liliopsida</taxon>
        <taxon>Poales</taxon>
        <taxon>Poaceae</taxon>
        <taxon>PACMAD clade</taxon>
        <taxon>Arundinoideae</taxon>
        <taxon>Arundineae</taxon>
        <taxon>Arundo</taxon>
    </lineage>
</organism>